<reference evidence="7 8" key="1">
    <citation type="submission" date="2016-01" db="EMBL/GenBank/DDBJ databases">
        <authorList>
            <person name="Oliw E.H."/>
        </authorList>
    </citation>
    <scope>NUCLEOTIDE SEQUENCE [LARGE SCALE GENOMIC DNA]</scope>
    <source>
        <strain evidence="7 8">FRB97</strain>
    </source>
</reference>
<accession>A0A250B3W8</accession>
<dbReference type="SMART" id="SM00267">
    <property type="entry name" value="GGDEF"/>
    <property type="match status" value="1"/>
</dbReference>
<evidence type="ECO:0000259" key="6">
    <source>
        <dbReference type="PROSITE" id="PS50887"/>
    </source>
</evidence>
<protein>
    <recommendedName>
        <fullName evidence="3">diguanylate cyclase</fullName>
        <ecNumber evidence="3">2.7.7.65</ecNumber>
    </recommendedName>
</protein>
<dbReference type="EMBL" id="CP014136">
    <property type="protein sequence ID" value="ATA20801.1"/>
    <property type="molecule type" value="Genomic_DNA"/>
</dbReference>
<keyword evidence="5" id="KW-0472">Membrane</keyword>
<name>A0A250B3W8_9GAMM</name>
<gene>
    <name evidence="7" type="ORF">AWC35_16435</name>
</gene>
<feature type="transmembrane region" description="Helical" evidence="5">
    <location>
        <begin position="290"/>
        <end position="310"/>
    </location>
</feature>
<comment type="pathway">
    <text evidence="2">Purine metabolism; 3',5'-cyclic di-GMP biosynthesis.</text>
</comment>
<comment type="catalytic activity">
    <reaction evidence="4">
        <text>2 GTP = 3',3'-c-di-GMP + 2 diphosphate</text>
        <dbReference type="Rhea" id="RHEA:24898"/>
        <dbReference type="ChEBI" id="CHEBI:33019"/>
        <dbReference type="ChEBI" id="CHEBI:37565"/>
        <dbReference type="ChEBI" id="CHEBI:58805"/>
        <dbReference type="EC" id="2.7.7.65"/>
    </reaction>
</comment>
<dbReference type="GO" id="GO:0043709">
    <property type="term" value="P:cell adhesion involved in single-species biofilm formation"/>
    <property type="evidence" value="ECO:0007669"/>
    <property type="project" value="TreeGrafter"/>
</dbReference>
<dbReference type="Pfam" id="PF00990">
    <property type="entry name" value="GGDEF"/>
    <property type="match status" value="1"/>
</dbReference>
<dbReference type="PROSITE" id="PS50887">
    <property type="entry name" value="GGDEF"/>
    <property type="match status" value="1"/>
</dbReference>
<sequence length="517" mass="57648">MFHKLLPRIDLRYLITSLVIASILITALNILLAAFHVQREVMFNNTQESNRVAAIKLANTTELFLQNAFAQLSWSAKILGNDFNNDALLESEVRRLHGQTSSFNSVLVLNNYRLVRTIAPENLNAKGRVATNDALDKALHLDAPAVSPPFVTANHNYVVLITAPIKNKNGERLGLVGGSIYLEKNSILNLLLGQQYYRDGTRLRVMDADGNVLYDNDKKGGKLEPWSSGLFDHETSDSALLGSTTQEQTLAGFALIPSSGWTVLVDKPVSTTLHPLTVLQQRVIWNAAPWGILTTILALIISLFLARPLWQLAVQARQMNSPKTIENISIIRSWYFESREIKRALLVGLTLLNKNMNELRQETLTDPMTGLLNRRGLQFKLEQWQVIKQDFTALAIDIDHFKQVNDTWGHETGDETIKKVAQLLTRYCREEDVVFRLGGEEFLVLMPNADPAQGHDIAERLRAGIEANSLIAGHTVTISVGVAFSQDNANADDVLNYADQALYRAKAGGRNRVTVYS</sequence>
<dbReference type="Proteomes" id="UP000217182">
    <property type="component" value="Chromosome"/>
</dbReference>
<dbReference type="CDD" id="cd18773">
    <property type="entry name" value="PDC1_HK_sensor"/>
    <property type="match status" value="1"/>
</dbReference>
<dbReference type="Gene3D" id="3.30.70.270">
    <property type="match status" value="1"/>
</dbReference>
<dbReference type="CDD" id="cd01949">
    <property type="entry name" value="GGDEF"/>
    <property type="match status" value="1"/>
</dbReference>
<evidence type="ECO:0000256" key="1">
    <source>
        <dbReference type="ARBA" id="ARBA00001946"/>
    </source>
</evidence>
<dbReference type="Gene3D" id="3.30.450.20">
    <property type="entry name" value="PAS domain"/>
    <property type="match status" value="1"/>
</dbReference>
<evidence type="ECO:0000256" key="3">
    <source>
        <dbReference type="ARBA" id="ARBA00012528"/>
    </source>
</evidence>
<dbReference type="AlphaFoldDB" id="A0A250B3W8"/>
<dbReference type="InterPro" id="IPR029787">
    <property type="entry name" value="Nucleotide_cyclase"/>
</dbReference>
<evidence type="ECO:0000256" key="5">
    <source>
        <dbReference type="SAM" id="Phobius"/>
    </source>
</evidence>
<dbReference type="PANTHER" id="PTHR45138">
    <property type="entry name" value="REGULATORY COMPONENTS OF SENSORY TRANSDUCTION SYSTEM"/>
    <property type="match status" value="1"/>
</dbReference>
<dbReference type="FunFam" id="3.30.70.270:FF:000001">
    <property type="entry name" value="Diguanylate cyclase domain protein"/>
    <property type="match status" value="1"/>
</dbReference>
<feature type="domain" description="GGDEF" evidence="6">
    <location>
        <begin position="389"/>
        <end position="517"/>
    </location>
</feature>
<dbReference type="SUPFAM" id="SSF55073">
    <property type="entry name" value="Nucleotide cyclase"/>
    <property type="match status" value="1"/>
</dbReference>
<dbReference type="GO" id="GO:0005886">
    <property type="term" value="C:plasma membrane"/>
    <property type="evidence" value="ECO:0007669"/>
    <property type="project" value="TreeGrafter"/>
</dbReference>
<evidence type="ECO:0000256" key="2">
    <source>
        <dbReference type="ARBA" id="ARBA00004665"/>
    </source>
</evidence>
<dbReference type="RefSeq" id="WP_165907095.1">
    <property type="nucleotide sequence ID" value="NZ_CP014136.1"/>
</dbReference>
<proteinExistence type="predicted"/>
<dbReference type="GO" id="GO:0052621">
    <property type="term" value="F:diguanylate cyclase activity"/>
    <property type="evidence" value="ECO:0007669"/>
    <property type="project" value="UniProtKB-EC"/>
</dbReference>
<keyword evidence="5" id="KW-0812">Transmembrane</keyword>
<evidence type="ECO:0000256" key="4">
    <source>
        <dbReference type="ARBA" id="ARBA00034247"/>
    </source>
</evidence>
<evidence type="ECO:0000313" key="8">
    <source>
        <dbReference type="Proteomes" id="UP000217182"/>
    </source>
</evidence>
<dbReference type="InterPro" id="IPR000160">
    <property type="entry name" value="GGDEF_dom"/>
</dbReference>
<dbReference type="PANTHER" id="PTHR45138:SF9">
    <property type="entry name" value="DIGUANYLATE CYCLASE DGCM-RELATED"/>
    <property type="match status" value="1"/>
</dbReference>
<keyword evidence="8" id="KW-1185">Reference proteome</keyword>
<dbReference type="KEGG" id="gqu:AWC35_16435"/>
<keyword evidence="5" id="KW-1133">Transmembrane helix</keyword>
<dbReference type="InterPro" id="IPR050469">
    <property type="entry name" value="Diguanylate_Cyclase"/>
</dbReference>
<organism evidence="7 8">
    <name type="scientific">Gibbsiella quercinecans</name>
    <dbReference type="NCBI Taxonomy" id="929813"/>
    <lineage>
        <taxon>Bacteria</taxon>
        <taxon>Pseudomonadati</taxon>
        <taxon>Pseudomonadota</taxon>
        <taxon>Gammaproteobacteria</taxon>
        <taxon>Enterobacterales</taxon>
        <taxon>Yersiniaceae</taxon>
        <taxon>Gibbsiella</taxon>
    </lineage>
</organism>
<dbReference type="GO" id="GO:1902201">
    <property type="term" value="P:negative regulation of bacterial-type flagellum-dependent cell motility"/>
    <property type="evidence" value="ECO:0007669"/>
    <property type="project" value="TreeGrafter"/>
</dbReference>
<evidence type="ECO:0000313" key="7">
    <source>
        <dbReference type="EMBL" id="ATA20801.1"/>
    </source>
</evidence>
<dbReference type="InterPro" id="IPR043128">
    <property type="entry name" value="Rev_trsase/Diguanyl_cyclase"/>
</dbReference>
<comment type="cofactor">
    <cofactor evidence="1">
        <name>Mg(2+)</name>
        <dbReference type="ChEBI" id="CHEBI:18420"/>
    </cofactor>
</comment>
<dbReference type="EC" id="2.7.7.65" evidence="3"/>
<dbReference type="NCBIfam" id="TIGR00254">
    <property type="entry name" value="GGDEF"/>
    <property type="match status" value="1"/>
</dbReference>
<feature type="transmembrane region" description="Helical" evidence="5">
    <location>
        <begin position="12"/>
        <end position="35"/>
    </location>
</feature>